<protein>
    <submittedName>
        <fullName evidence="2">Uncharacterized protein</fullName>
    </submittedName>
</protein>
<gene>
    <name evidence="2" type="ORF">RFI_17759</name>
</gene>
<dbReference type="AlphaFoldDB" id="X6N2D6"/>
<evidence type="ECO:0000313" key="2">
    <source>
        <dbReference type="EMBL" id="ETO19472.1"/>
    </source>
</evidence>
<reference evidence="2 3" key="1">
    <citation type="journal article" date="2013" name="Curr. Biol.">
        <title>The Genome of the Foraminiferan Reticulomyxa filosa.</title>
        <authorList>
            <person name="Glockner G."/>
            <person name="Hulsmann N."/>
            <person name="Schleicher M."/>
            <person name="Noegel A.A."/>
            <person name="Eichinger L."/>
            <person name="Gallinger C."/>
            <person name="Pawlowski J."/>
            <person name="Sierra R."/>
            <person name="Euteneuer U."/>
            <person name="Pillet L."/>
            <person name="Moustafa A."/>
            <person name="Platzer M."/>
            <person name="Groth M."/>
            <person name="Szafranski K."/>
            <person name="Schliwa M."/>
        </authorList>
    </citation>
    <scope>NUCLEOTIDE SEQUENCE [LARGE SCALE GENOMIC DNA]</scope>
</reference>
<organism evidence="2 3">
    <name type="scientific">Reticulomyxa filosa</name>
    <dbReference type="NCBI Taxonomy" id="46433"/>
    <lineage>
        <taxon>Eukaryota</taxon>
        <taxon>Sar</taxon>
        <taxon>Rhizaria</taxon>
        <taxon>Retaria</taxon>
        <taxon>Foraminifera</taxon>
        <taxon>Monothalamids</taxon>
        <taxon>Reticulomyxidae</taxon>
        <taxon>Reticulomyxa</taxon>
    </lineage>
</organism>
<evidence type="ECO:0000313" key="3">
    <source>
        <dbReference type="Proteomes" id="UP000023152"/>
    </source>
</evidence>
<keyword evidence="3" id="KW-1185">Reference proteome</keyword>
<name>X6N2D6_RETFI</name>
<comment type="caution">
    <text evidence="2">The sequence shown here is derived from an EMBL/GenBank/DDBJ whole genome shotgun (WGS) entry which is preliminary data.</text>
</comment>
<evidence type="ECO:0000256" key="1">
    <source>
        <dbReference type="SAM" id="Coils"/>
    </source>
</evidence>
<dbReference type="Proteomes" id="UP000023152">
    <property type="component" value="Unassembled WGS sequence"/>
</dbReference>
<accession>X6N2D6</accession>
<dbReference type="EMBL" id="ASPP01013638">
    <property type="protein sequence ID" value="ETO19472.1"/>
    <property type="molecule type" value="Genomic_DNA"/>
</dbReference>
<sequence>MVVWKCSDKINTSLEREEKRRETLMIEYTKCLEKMHDEMLRLHKTINHNEFLAKFQQTQLAAGDINIFHASIYELAQAVVSSLNQIWSNWQKKPIEINNNEVMDPANAETYNRICEMEKELQQYQEEIDEIRRKKITKLQTVQKSTDKENSLIKDDYFQLLPTSFQVCCVCSAVNLPFQNIEVFVEKANNEMQFLLKNLESALPIRKTFGISKRPGFFVILFIFMSYIKKKNEIEKGLSVEEWINFVEQTIVTLKNSNVCEFLQLTAEDIKK</sequence>
<feature type="coiled-coil region" evidence="1">
    <location>
        <begin position="114"/>
        <end position="141"/>
    </location>
</feature>
<keyword evidence="1" id="KW-0175">Coiled coil</keyword>
<proteinExistence type="predicted"/>